<gene>
    <name evidence="1" type="ORF">HCT48_06140</name>
</gene>
<dbReference type="PANTHER" id="PTHR36303">
    <property type="entry name" value="2',3'-CYCLIC-NUCLEOTIDE 2'-PHOSPHODIESTERASE"/>
    <property type="match status" value="1"/>
</dbReference>
<keyword evidence="2" id="KW-1185">Reference proteome</keyword>
<accession>A0A968GFX0</accession>
<dbReference type="SUPFAM" id="SSF56300">
    <property type="entry name" value="Metallo-dependent phosphatases"/>
    <property type="match status" value="1"/>
</dbReference>
<dbReference type="InterPro" id="IPR029052">
    <property type="entry name" value="Metallo-depent_PP-like"/>
</dbReference>
<comment type="caution">
    <text evidence="1">The sequence shown here is derived from an EMBL/GenBank/DDBJ whole genome shotgun (WGS) entry which is preliminary data.</text>
</comment>
<reference evidence="1" key="1">
    <citation type="submission" date="2020-03" db="EMBL/GenBank/DDBJ databases">
        <title>Spirochaetal bacteria isolated from arthropods constitute a novel genus Entomospira genus novum within the order Spirochaetales.</title>
        <authorList>
            <person name="Grana-Miraglia L."/>
            <person name="Sikutova S."/>
            <person name="Fingerle V."/>
            <person name="Sing A."/>
            <person name="Castillo-Ramirez S."/>
            <person name="Margos G."/>
            <person name="Rudolf I."/>
        </authorList>
    </citation>
    <scope>NUCLEOTIDE SEQUENCE</scope>
    <source>
        <strain evidence="1">BR149</strain>
    </source>
</reference>
<dbReference type="AlphaFoldDB" id="A0A968GFX0"/>
<dbReference type="Pfam" id="PF13277">
    <property type="entry name" value="YmdB"/>
    <property type="match status" value="1"/>
</dbReference>
<dbReference type="GO" id="GO:0004113">
    <property type="term" value="F:2',3'-cyclic-nucleotide 3'-phosphodiesterase activity"/>
    <property type="evidence" value="ECO:0007669"/>
    <property type="project" value="TreeGrafter"/>
</dbReference>
<dbReference type="Proteomes" id="UP000778951">
    <property type="component" value="Unassembled WGS sequence"/>
</dbReference>
<organism evidence="1 2">
    <name type="scientific">Entomospira culicis</name>
    <dbReference type="NCBI Taxonomy" id="2719989"/>
    <lineage>
        <taxon>Bacteria</taxon>
        <taxon>Pseudomonadati</taxon>
        <taxon>Spirochaetota</taxon>
        <taxon>Spirochaetia</taxon>
        <taxon>Spirochaetales</taxon>
        <taxon>Spirochaetaceae</taxon>
        <taxon>Entomospira</taxon>
    </lineage>
</organism>
<dbReference type="EMBL" id="JAATLM010000001">
    <property type="protein sequence ID" value="NIZ69789.1"/>
    <property type="molecule type" value="Genomic_DNA"/>
</dbReference>
<dbReference type="PANTHER" id="PTHR36303:SF1">
    <property type="entry name" value="2',3'-CYCLIC-NUCLEOTIDE 2'-PHOSPHODIESTERASE"/>
    <property type="match status" value="1"/>
</dbReference>
<dbReference type="InterPro" id="IPR005235">
    <property type="entry name" value="YmdB-like"/>
</dbReference>
<sequence>MKILFLGQLIGKQSIAFVKEHLASLKAEHQIDCTIAVADAVTGGYGLGKNHAFYLRKLGIDLLLGGEAMLSKRDLVEELAQIHFVLRPANFTGIGNFGYGMRHLHTPKNQQLNIINVMGMMGFHRVHASNPYQLVNKILDNPKHPSPFTLVAFSAIASAEKQTMAHMMAGKCSAIIGYGAKAITLDAQIIDETAYITDVGRISAPFSVAGFTPESEIERYTTQRPRKSEELISDEIELQAVVITLDDETGKATHLQPLRATYPLNVKAPANTSAESTTP</sequence>
<name>A0A968GFX0_9SPIO</name>
<evidence type="ECO:0000313" key="1">
    <source>
        <dbReference type="EMBL" id="NIZ69789.1"/>
    </source>
</evidence>
<proteinExistence type="predicted"/>
<dbReference type="RefSeq" id="WP_167695870.1">
    <property type="nucleotide sequence ID" value="NZ_CP118181.1"/>
</dbReference>
<protein>
    <submittedName>
        <fullName evidence="1">YmdB family metallophosphoesterase</fullName>
    </submittedName>
</protein>
<dbReference type="Gene3D" id="3.60.21.10">
    <property type="match status" value="1"/>
</dbReference>
<evidence type="ECO:0000313" key="2">
    <source>
        <dbReference type="Proteomes" id="UP000778951"/>
    </source>
</evidence>